<evidence type="ECO:0000256" key="11">
    <source>
        <dbReference type="ARBA" id="ARBA00034617"/>
    </source>
</evidence>
<dbReference type="GO" id="GO:0043138">
    <property type="term" value="F:3'-5' DNA helicase activity"/>
    <property type="evidence" value="ECO:0007669"/>
    <property type="project" value="UniProtKB-EC"/>
</dbReference>
<evidence type="ECO:0000256" key="13">
    <source>
        <dbReference type="ARBA" id="ARBA00048988"/>
    </source>
</evidence>
<dbReference type="EC" id="5.6.2.4" evidence="12"/>
<dbReference type="GO" id="GO:0000725">
    <property type="term" value="P:recombinational repair"/>
    <property type="evidence" value="ECO:0007669"/>
    <property type="project" value="TreeGrafter"/>
</dbReference>
<dbReference type="Pfam" id="PF13361">
    <property type="entry name" value="UvrD_C"/>
    <property type="match status" value="1"/>
</dbReference>
<evidence type="ECO:0000256" key="8">
    <source>
        <dbReference type="ARBA" id="ARBA00023125"/>
    </source>
</evidence>
<dbReference type="Proteomes" id="UP000199012">
    <property type="component" value="Unassembled WGS sequence"/>
</dbReference>
<evidence type="ECO:0000313" key="18">
    <source>
        <dbReference type="EMBL" id="SFB32012.1"/>
    </source>
</evidence>
<evidence type="ECO:0000256" key="15">
    <source>
        <dbReference type="SAM" id="MobiDB-lite"/>
    </source>
</evidence>
<evidence type="ECO:0000256" key="2">
    <source>
        <dbReference type="ARBA" id="ARBA00022741"/>
    </source>
</evidence>
<keyword evidence="5 14" id="KW-0347">Helicase</keyword>
<dbReference type="InterPro" id="IPR027417">
    <property type="entry name" value="P-loop_NTPase"/>
</dbReference>
<dbReference type="Gene3D" id="3.90.320.10">
    <property type="match status" value="1"/>
</dbReference>
<dbReference type="GO" id="GO:0004527">
    <property type="term" value="F:exonuclease activity"/>
    <property type="evidence" value="ECO:0007669"/>
    <property type="project" value="UniProtKB-KW"/>
</dbReference>
<dbReference type="Pfam" id="PF12705">
    <property type="entry name" value="PDDEXK_1"/>
    <property type="match status" value="1"/>
</dbReference>
<comment type="catalytic activity">
    <reaction evidence="13">
        <text>ATP + H2O = ADP + phosphate + H(+)</text>
        <dbReference type="Rhea" id="RHEA:13065"/>
        <dbReference type="ChEBI" id="CHEBI:15377"/>
        <dbReference type="ChEBI" id="CHEBI:15378"/>
        <dbReference type="ChEBI" id="CHEBI:30616"/>
        <dbReference type="ChEBI" id="CHEBI:43474"/>
        <dbReference type="ChEBI" id="CHEBI:456216"/>
        <dbReference type="EC" id="5.6.2.4"/>
    </reaction>
</comment>
<dbReference type="InterPro" id="IPR014017">
    <property type="entry name" value="DNA_helicase_UvrD-like_C"/>
</dbReference>
<dbReference type="PANTHER" id="PTHR11070">
    <property type="entry name" value="UVRD / RECB / PCRA DNA HELICASE FAMILY MEMBER"/>
    <property type="match status" value="1"/>
</dbReference>
<evidence type="ECO:0000259" key="16">
    <source>
        <dbReference type="PROSITE" id="PS51198"/>
    </source>
</evidence>
<dbReference type="SUPFAM" id="SSF52540">
    <property type="entry name" value="P-loop containing nucleoside triphosphate hydrolases"/>
    <property type="match status" value="1"/>
</dbReference>
<dbReference type="GO" id="GO:0003677">
    <property type="term" value="F:DNA binding"/>
    <property type="evidence" value="ECO:0007669"/>
    <property type="project" value="UniProtKB-KW"/>
</dbReference>
<dbReference type="CDD" id="cd17932">
    <property type="entry name" value="DEXQc_UvrD"/>
    <property type="match status" value="1"/>
</dbReference>
<evidence type="ECO:0000259" key="17">
    <source>
        <dbReference type="PROSITE" id="PS51217"/>
    </source>
</evidence>
<protein>
    <recommendedName>
        <fullName evidence="12">DNA 3'-5' helicase</fullName>
        <ecNumber evidence="12">5.6.2.4</ecNumber>
    </recommendedName>
</protein>
<evidence type="ECO:0000256" key="10">
    <source>
        <dbReference type="ARBA" id="ARBA00023235"/>
    </source>
</evidence>
<dbReference type="Gene3D" id="3.40.50.300">
    <property type="entry name" value="P-loop containing nucleotide triphosphate hydrolases"/>
    <property type="match status" value="3"/>
</dbReference>
<dbReference type="Gene3D" id="1.10.486.10">
    <property type="entry name" value="PCRA, domain 4"/>
    <property type="match status" value="1"/>
</dbReference>
<dbReference type="InterPro" id="IPR014016">
    <property type="entry name" value="UvrD-like_ATP-bd"/>
</dbReference>
<feature type="binding site" evidence="14">
    <location>
        <begin position="61"/>
        <end position="68"/>
    </location>
    <ligand>
        <name>ATP</name>
        <dbReference type="ChEBI" id="CHEBI:30616"/>
    </ligand>
</feature>
<feature type="region of interest" description="Disordered" evidence="15">
    <location>
        <begin position="605"/>
        <end position="638"/>
    </location>
</feature>
<keyword evidence="3" id="KW-0227">DNA damage</keyword>
<keyword evidence="1" id="KW-0540">Nuclease</keyword>
<evidence type="ECO:0000256" key="9">
    <source>
        <dbReference type="ARBA" id="ARBA00023204"/>
    </source>
</evidence>
<dbReference type="InterPro" id="IPR038726">
    <property type="entry name" value="PDDEXK_AddAB-type"/>
</dbReference>
<name>A0A1I1A3B8_9CELL</name>
<dbReference type="Pfam" id="PF00580">
    <property type="entry name" value="UvrD-helicase"/>
    <property type="match status" value="1"/>
</dbReference>
<gene>
    <name evidence="18" type="ORF">SAMN05421867_11465</name>
</gene>
<dbReference type="Gene3D" id="3.30.160.800">
    <property type="match status" value="1"/>
</dbReference>
<dbReference type="PANTHER" id="PTHR11070:SF55">
    <property type="entry name" value="DNA 3'-5' HELICASE"/>
    <property type="match status" value="1"/>
</dbReference>
<keyword evidence="7 14" id="KW-0067">ATP-binding</keyword>
<keyword evidence="9" id="KW-0234">DNA repair</keyword>
<keyword evidence="4 14" id="KW-0378">Hydrolase</keyword>
<feature type="compositionally biased region" description="Gly residues" evidence="15">
    <location>
        <begin position="129"/>
        <end position="146"/>
    </location>
</feature>
<dbReference type="STRING" id="988821.SAMN05421867_11465"/>
<evidence type="ECO:0000256" key="14">
    <source>
        <dbReference type="PROSITE-ProRule" id="PRU00560"/>
    </source>
</evidence>
<proteinExistence type="predicted"/>
<organism evidence="18 19">
    <name type="scientific">Cellulomonas marina</name>
    <dbReference type="NCBI Taxonomy" id="988821"/>
    <lineage>
        <taxon>Bacteria</taxon>
        <taxon>Bacillati</taxon>
        <taxon>Actinomycetota</taxon>
        <taxon>Actinomycetes</taxon>
        <taxon>Micrococcales</taxon>
        <taxon>Cellulomonadaceae</taxon>
        <taxon>Cellulomonas</taxon>
    </lineage>
</organism>
<feature type="region of interest" description="Disordered" evidence="15">
    <location>
        <begin position="1214"/>
        <end position="1253"/>
    </location>
</feature>
<reference evidence="18 19" key="1">
    <citation type="submission" date="2016-10" db="EMBL/GenBank/DDBJ databases">
        <authorList>
            <person name="de Groot N.N."/>
        </authorList>
    </citation>
    <scope>NUCLEOTIDE SEQUENCE [LARGE SCALE GENOMIC DNA]</scope>
    <source>
        <strain evidence="18 19">CGMCC 4.6945</strain>
    </source>
</reference>
<dbReference type="RefSeq" id="WP_308439551.1">
    <property type="nucleotide sequence ID" value="NZ_BONM01000034.1"/>
</dbReference>
<feature type="compositionally biased region" description="Low complexity" evidence="15">
    <location>
        <begin position="605"/>
        <end position="623"/>
    </location>
</feature>
<dbReference type="EMBL" id="FOKA01000014">
    <property type="protein sequence ID" value="SFB32012.1"/>
    <property type="molecule type" value="Genomic_DNA"/>
</dbReference>
<keyword evidence="19" id="KW-1185">Reference proteome</keyword>
<keyword evidence="8" id="KW-0238">DNA-binding</keyword>
<keyword evidence="2 14" id="KW-0547">Nucleotide-binding</keyword>
<dbReference type="GO" id="GO:0005829">
    <property type="term" value="C:cytosol"/>
    <property type="evidence" value="ECO:0007669"/>
    <property type="project" value="TreeGrafter"/>
</dbReference>
<evidence type="ECO:0000256" key="4">
    <source>
        <dbReference type="ARBA" id="ARBA00022801"/>
    </source>
</evidence>
<keyword evidence="10" id="KW-0413">Isomerase</keyword>
<evidence type="ECO:0000256" key="3">
    <source>
        <dbReference type="ARBA" id="ARBA00022763"/>
    </source>
</evidence>
<sequence length="1253" mass="129650">MTTTTTSPGAGRMPAAPGLVADAAAARLTALEVADLLGQHPPTPEQRRVIEAPLAPALVVAGAGSGKTETMAGRVVWLVANGFVAPEEVLGLTFTRKAAGELALRVRQRLRQLRLALRAAGLEPAVPAGSGGAGGGTDGGGAGGSGAGGGGAVGLADLDRPVVSTYNAYAASVVADHAVRLGLEPTARLLGEASQWQLASETVEAWAGDLDTDRATSTVVRAVLALSGALDEHLLDPAVARAQVQALAAGLAATPPTAPTGKGRPRPLRKEALEVLQSLELRGRLLDLVADYRARKRRADAIDHGDQIALAARLAESFEPVAAGERARYRVVLLDEYQDTSYAQVRLLRALFGGGHAVTAVGDPHQSIYGWRGASAGGLARFPGEFPARASGATSASDVVAPGAGVPGGRVPGPLRPADVHPLSTSWRNDRAVLAVANAVAEPLRAGVRGLDLPVLVPRPGAGEGRVRALVAGTVEEEAAAVARHLRDLRAGTGAGTGVGTGNGTGAGAEDGRAPVTAAVLCRRRSQFPLLRRALLDAGVPVEVVGLGGLLSTPEVVDLVAALQVAHDPARGDAMVRLLTGAHVRLGAADLHALHEWARELAGRGAPAAPAALPTDTPTTGPAPTGPAPTGPSTTGAPVEADAADLRSLVDAVDELPPPRWTGPGGRRLTPVARERLAGLARLLRTLRQHTYLTVPELVAEAERLLGLDLEVAARGGTTPGLARAALDAFGDVAVEFTRTADQATLGAFLAWLETAEEVEDGLDAPVTPPDPRAVQLVTVHGAKGLEWDAVVVAGLLDGTLPKVKALGPEGPRDWGWARDPGALPAPLRGDRADLPTLDVVGAADAAELHARLDAYRQEAGLHELAEERRLMYVAVTRAREDLLLTAAWWGDGSRPRALSPFLTELLEAPEPLVELVHRAPEPEPDASNPREDLTAAVSWPADPFGGSPRREAVERAAQQVLVQADAAGPELADLTSGDAALDALIGRLLDERSRSAAPVAEVELPPHLSASALVRLEADAGRFARDLRRPVPVEPSPAARTGTEFHAWVEAYYGRATLVDVDDLPGADDDPAVDADQASLRAAFLATPWAARTPLAVEVDIETSVDGYVLRSRIDAVFPDTERLPGTESQHAGSGADRRVVVVDWKTGRPPTDAKARADRELQLAVYRLAWSRWTGTPVEDVRAAFCYVGEGLTVFPERLLGEDELVALLRRTGGEPGGADDAPVGGDEGGATRSAAGGAVGPGAGAGVSDG</sequence>
<dbReference type="PROSITE" id="PS51217">
    <property type="entry name" value="UVRD_HELICASE_CTER"/>
    <property type="match status" value="1"/>
</dbReference>
<feature type="domain" description="UvrD-like helicase C-terminal" evidence="17">
    <location>
        <begin position="431"/>
        <end position="785"/>
    </location>
</feature>
<dbReference type="GO" id="GO:0005524">
    <property type="term" value="F:ATP binding"/>
    <property type="evidence" value="ECO:0007669"/>
    <property type="project" value="UniProtKB-UniRule"/>
</dbReference>
<evidence type="ECO:0000256" key="12">
    <source>
        <dbReference type="ARBA" id="ARBA00034808"/>
    </source>
</evidence>
<dbReference type="AlphaFoldDB" id="A0A1I1A3B8"/>
<feature type="compositionally biased region" description="Gly residues" evidence="15">
    <location>
        <begin position="1240"/>
        <end position="1253"/>
    </location>
</feature>
<evidence type="ECO:0000256" key="6">
    <source>
        <dbReference type="ARBA" id="ARBA00022839"/>
    </source>
</evidence>
<evidence type="ECO:0000313" key="19">
    <source>
        <dbReference type="Proteomes" id="UP000199012"/>
    </source>
</evidence>
<dbReference type="GO" id="GO:0033202">
    <property type="term" value="C:DNA helicase complex"/>
    <property type="evidence" value="ECO:0007669"/>
    <property type="project" value="TreeGrafter"/>
</dbReference>
<dbReference type="PROSITE" id="PS51198">
    <property type="entry name" value="UVRD_HELICASE_ATP_BIND"/>
    <property type="match status" value="1"/>
</dbReference>
<evidence type="ECO:0000256" key="5">
    <source>
        <dbReference type="ARBA" id="ARBA00022806"/>
    </source>
</evidence>
<feature type="region of interest" description="Disordered" evidence="15">
    <location>
        <begin position="126"/>
        <end position="146"/>
    </location>
</feature>
<dbReference type="InterPro" id="IPR000212">
    <property type="entry name" value="DNA_helicase_UvrD/REP"/>
</dbReference>
<feature type="domain" description="UvrD-like helicase ATP-binding" evidence="16">
    <location>
        <begin position="40"/>
        <end position="430"/>
    </location>
</feature>
<evidence type="ECO:0000256" key="1">
    <source>
        <dbReference type="ARBA" id="ARBA00022722"/>
    </source>
</evidence>
<comment type="catalytic activity">
    <reaction evidence="11">
        <text>Couples ATP hydrolysis with the unwinding of duplex DNA by translocating in the 3'-5' direction.</text>
        <dbReference type="EC" id="5.6.2.4"/>
    </reaction>
</comment>
<keyword evidence="6" id="KW-0269">Exonuclease</keyword>
<dbReference type="InterPro" id="IPR011604">
    <property type="entry name" value="PDDEXK-like_dom_sf"/>
</dbReference>
<accession>A0A1I1A3B8</accession>
<evidence type="ECO:0000256" key="7">
    <source>
        <dbReference type="ARBA" id="ARBA00022840"/>
    </source>
</evidence>